<dbReference type="InterPro" id="IPR002516">
    <property type="entry name" value="Glyco_trans_11"/>
</dbReference>
<evidence type="ECO:0000313" key="5">
    <source>
        <dbReference type="Proteomes" id="UP000663881"/>
    </source>
</evidence>
<dbReference type="Proteomes" id="UP000663881">
    <property type="component" value="Unassembled WGS sequence"/>
</dbReference>
<keyword evidence="2 3" id="KW-0808">Transferase</keyword>
<name>A0A820J932_9BILA</name>
<dbReference type="PANTHER" id="PTHR11927:SF9">
    <property type="entry name" value="L-FUCOSYLTRANSFERASE"/>
    <property type="match status" value="1"/>
</dbReference>
<comment type="subcellular location">
    <subcellularLocation>
        <location evidence="3">Golgi apparatus</location>
        <location evidence="3">Golgi stack membrane</location>
        <topology evidence="3">Single-pass type II membrane protein</topology>
    </subcellularLocation>
</comment>
<evidence type="ECO:0000256" key="2">
    <source>
        <dbReference type="ARBA" id="ARBA00022679"/>
    </source>
</evidence>
<sequence>CPMIKTIVEKTFNQNKNVLVTPDSFSTADDLAILTLCQHTILTAGTFGWWGAFLS</sequence>
<reference evidence="4" key="1">
    <citation type="submission" date="2021-02" db="EMBL/GenBank/DDBJ databases">
        <authorList>
            <person name="Nowell W R."/>
        </authorList>
    </citation>
    <scope>NUCLEOTIDE SEQUENCE</scope>
</reference>
<dbReference type="Pfam" id="PF01531">
    <property type="entry name" value="Glyco_transf_11"/>
    <property type="match status" value="1"/>
</dbReference>
<feature type="non-terminal residue" evidence="4">
    <location>
        <position position="1"/>
    </location>
</feature>
<comment type="similarity">
    <text evidence="3">Belongs to the glycosyltransferase 11 family.</text>
</comment>
<evidence type="ECO:0000256" key="1">
    <source>
        <dbReference type="ARBA" id="ARBA00022676"/>
    </source>
</evidence>
<keyword evidence="1 3" id="KW-0328">Glycosyltransferase</keyword>
<dbReference type="EC" id="2.4.1.-" evidence="3"/>
<comment type="caution">
    <text evidence="4">The sequence shown here is derived from an EMBL/GenBank/DDBJ whole genome shotgun (WGS) entry which is preliminary data.</text>
</comment>
<dbReference type="PANTHER" id="PTHR11927">
    <property type="entry name" value="GALACTOSIDE 2-L-FUCOSYLTRANSFERASE"/>
    <property type="match status" value="1"/>
</dbReference>
<dbReference type="AlphaFoldDB" id="A0A820J932"/>
<keyword evidence="3" id="KW-0812">Transmembrane</keyword>
<keyword evidence="3" id="KW-0325">Glycoprotein</keyword>
<evidence type="ECO:0000313" key="4">
    <source>
        <dbReference type="EMBL" id="CAF4323328.1"/>
    </source>
</evidence>
<evidence type="ECO:0000256" key="3">
    <source>
        <dbReference type="RuleBase" id="RU363129"/>
    </source>
</evidence>
<keyword evidence="3" id="KW-0735">Signal-anchor</keyword>
<comment type="pathway">
    <text evidence="3">Protein modification; protein glycosylation.</text>
</comment>
<organism evidence="4 5">
    <name type="scientific">Adineta steineri</name>
    <dbReference type="NCBI Taxonomy" id="433720"/>
    <lineage>
        <taxon>Eukaryota</taxon>
        <taxon>Metazoa</taxon>
        <taxon>Spiralia</taxon>
        <taxon>Gnathifera</taxon>
        <taxon>Rotifera</taxon>
        <taxon>Eurotatoria</taxon>
        <taxon>Bdelloidea</taxon>
        <taxon>Adinetida</taxon>
        <taxon>Adinetidae</taxon>
        <taxon>Adineta</taxon>
    </lineage>
</organism>
<protein>
    <recommendedName>
        <fullName evidence="3">L-Fucosyltransferase</fullName>
        <ecNumber evidence="3">2.4.1.-</ecNumber>
    </recommendedName>
</protein>
<dbReference type="GO" id="GO:0032580">
    <property type="term" value="C:Golgi cisterna membrane"/>
    <property type="evidence" value="ECO:0007669"/>
    <property type="project" value="UniProtKB-SubCell"/>
</dbReference>
<dbReference type="GO" id="GO:0005975">
    <property type="term" value="P:carbohydrate metabolic process"/>
    <property type="evidence" value="ECO:0007669"/>
    <property type="project" value="InterPro"/>
</dbReference>
<dbReference type="GO" id="GO:0008107">
    <property type="term" value="F:galactoside 2-alpha-L-fucosyltransferase activity"/>
    <property type="evidence" value="ECO:0007669"/>
    <property type="project" value="InterPro"/>
</dbReference>
<dbReference type="EMBL" id="CAJOAY010018677">
    <property type="protein sequence ID" value="CAF4323328.1"/>
    <property type="molecule type" value="Genomic_DNA"/>
</dbReference>
<proteinExistence type="inferred from homology"/>
<accession>A0A820J932</accession>
<gene>
    <name evidence="4" type="ORF">OKA104_LOCUS47368</name>
</gene>
<keyword evidence="3" id="KW-0333">Golgi apparatus</keyword>